<dbReference type="AlphaFoldDB" id="X0T3D1"/>
<name>X0T3D1_9ZZZZ</name>
<protein>
    <submittedName>
        <fullName evidence="1">Uncharacterized protein</fullName>
    </submittedName>
</protein>
<sequence>TSIMKQAHQHLSEGNTYYDFINNQINAVVERWNSSHTRQTDPKIIGEAFKKIFEYHKWIQIDDIKPSIDLGLMGQFGENKGLNSESIFKWFTGYSNYTRKNELQNHTAYKSGATYISTEQRKETRVNLIKIFMEFYNDYKETQVISPNLNHYIPVFYRWFKRLKYIELTDKQDVKVAEYEAKLLRNARTVFSTKPDSKESRTIKSIFYDAFKLAADNNYPIKDQLTNMNL</sequence>
<comment type="caution">
    <text evidence="1">The sequence shown here is derived from an EMBL/GenBank/DDBJ whole genome shotgun (WGS) entry which is preliminary data.</text>
</comment>
<gene>
    <name evidence="1" type="ORF">S01H1_25214</name>
</gene>
<reference evidence="1" key="1">
    <citation type="journal article" date="2014" name="Front. Microbiol.">
        <title>High frequency of phylogenetically diverse reductive dehalogenase-homologous genes in deep subseafloor sedimentary metagenomes.</title>
        <authorList>
            <person name="Kawai M."/>
            <person name="Futagami T."/>
            <person name="Toyoda A."/>
            <person name="Takaki Y."/>
            <person name="Nishi S."/>
            <person name="Hori S."/>
            <person name="Arai W."/>
            <person name="Tsubouchi T."/>
            <person name="Morono Y."/>
            <person name="Uchiyama I."/>
            <person name="Ito T."/>
            <person name="Fujiyama A."/>
            <person name="Inagaki F."/>
            <person name="Takami H."/>
        </authorList>
    </citation>
    <scope>NUCLEOTIDE SEQUENCE</scope>
    <source>
        <strain evidence="1">Expedition CK06-06</strain>
    </source>
</reference>
<feature type="non-terminal residue" evidence="1">
    <location>
        <position position="1"/>
    </location>
</feature>
<proteinExistence type="predicted"/>
<dbReference type="EMBL" id="BARS01015205">
    <property type="protein sequence ID" value="GAF87968.1"/>
    <property type="molecule type" value="Genomic_DNA"/>
</dbReference>
<evidence type="ECO:0000313" key="1">
    <source>
        <dbReference type="EMBL" id="GAF87968.1"/>
    </source>
</evidence>
<organism evidence="1">
    <name type="scientific">marine sediment metagenome</name>
    <dbReference type="NCBI Taxonomy" id="412755"/>
    <lineage>
        <taxon>unclassified sequences</taxon>
        <taxon>metagenomes</taxon>
        <taxon>ecological metagenomes</taxon>
    </lineage>
</organism>
<accession>X0T3D1</accession>